<name>A0A9W8MZ97_9AGAR</name>
<keyword evidence="2" id="KW-1185">Reference proteome</keyword>
<gene>
    <name evidence="1" type="ORF">NLJ89_g1829</name>
</gene>
<reference evidence="1" key="1">
    <citation type="submission" date="2022-07" db="EMBL/GenBank/DDBJ databases">
        <title>Genome Sequence of Agrocybe chaxingu.</title>
        <authorList>
            <person name="Buettner E."/>
        </authorList>
    </citation>
    <scope>NUCLEOTIDE SEQUENCE</scope>
    <source>
        <strain evidence="1">MP-N11</strain>
    </source>
</reference>
<evidence type="ECO:0000313" key="1">
    <source>
        <dbReference type="EMBL" id="KAJ3515313.1"/>
    </source>
</evidence>
<sequence>MRRRSLLCLPDACFEVFRSAFGSLNETLSPPVVLLRPEMAALGVTRSFGPLHAHADSEEATSGCRRLCTPQLPIMTTNNASSSSLPLPESLLGPRNTKGWPWHAKSTKVDTSLQRELPSLGWDRFCELGTTVSISTDDALAAVLLHHPLPPPSDIANAGCSRRERMGLACRDVGVK</sequence>
<dbReference type="AlphaFoldDB" id="A0A9W8MZ97"/>
<organism evidence="1 2">
    <name type="scientific">Agrocybe chaxingu</name>
    <dbReference type="NCBI Taxonomy" id="84603"/>
    <lineage>
        <taxon>Eukaryota</taxon>
        <taxon>Fungi</taxon>
        <taxon>Dikarya</taxon>
        <taxon>Basidiomycota</taxon>
        <taxon>Agaricomycotina</taxon>
        <taxon>Agaricomycetes</taxon>
        <taxon>Agaricomycetidae</taxon>
        <taxon>Agaricales</taxon>
        <taxon>Agaricineae</taxon>
        <taxon>Strophariaceae</taxon>
        <taxon>Agrocybe</taxon>
    </lineage>
</organism>
<dbReference type="Proteomes" id="UP001148786">
    <property type="component" value="Unassembled WGS sequence"/>
</dbReference>
<proteinExistence type="predicted"/>
<protein>
    <submittedName>
        <fullName evidence="1">Uncharacterized protein</fullName>
    </submittedName>
</protein>
<accession>A0A9W8MZ97</accession>
<evidence type="ECO:0000313" key="2">
    <source>
        <dbReference type="Proteomes" id="UP001148786"/>
    </source>
</evidence>
<dbReference type="EMBL" id="JANKHO010000102">
    <property type="protein sequence ID" value="KAJ3515313.1"/>
    <property type="molecule type" value="Genomic_DNA"/>
</dbReference>
<comment type="caution">
    <text evidence="1">The sequence shown here is derived from an EMBL/GenBank/DDBJ whole genome shotgun (WGS) entry which is preliminary data.</text>
</comment>